<protein>
    <recommendedName>
        <fullName evidence="1">DUF2169 domain-containing protein</fullName>
    </recommendedName>
</protein>
<dbReference type="InterPro" id="IPR018683">
    <property type="entry name" value="DUF2169"/>
</dbReference>
<dbReference type="KEGG" id="rei:IE4771_CH02997"/>
<organism evidence="2 3">
    <name type="scientific">Rhizobium etli bv. mimosae str. IE4771</name>
    <dbReference type="NCBI Taxonomy" id="1432050"/>
    <lineage>
        <taxon>Bacteria</taxon>
        <taxon>Pseudomonadati</taxon>
        <taxon>Pseudomonadota</taxon>
        <taxon>Alphaproteobacteria</taxon>
        <taxon>Hyphomicrobiales</taxon>
        <taxon>Rhizobiaceae</taxon>
        <taxon>Rhizobium/Agrobacterium group</taxon>
        <taxon>Rhizobium</taxon>
    </lineage>
</organism>
<evidence type="ECO:0000313" key="2">
    <source>
        <dbReference type="EMBL" id="AIC28091.1"/>
    </source>
</evidence>
<dbReference type="HOGENOM" id="CLU_045796_2_0_5"/>
<dbReference type="AlphaFoldDB" id="A0A060I935"/>
<evidence type="ECO:0000259" key="1">
    <source>
        <dbReference type="Pfam" id="PF09937"/>
    </source>
</evidence>
<evidence type="ECO:0000313" key="3">
    <source>
        <dbReference type="Proteomes" id="UP000027180"/>
    </source>
</evidence>
<dbReference type="EMBL" id="CP006986">
    <property type="protein sequence ID" value="AIC28091.1"/>
    <property type="molecule type" value="Genomic_DNA"/>
</dbReference>
<gene>
    <name evidence="2" type="ORF">IE4771_CH02997</name>
</gene>
<feature type="domain" description="DUF2169" evidence="1">
    <location>
        <begin position="12"/>
        <end position="308"/>
    </location>
</feature>
<dbReference type="Proteomes" id="UP000027180">
    <property type="component" value="Chromosome"/>
</dbReference>
<reference evidence="2 3" key="1">
    <citation type="submission" date="2013-12" db="EMBL/GenBank/DDBJ databases">
        <title>Complete genome sequence of Rhizobium etli bv. mimosae IE4771.</title>
        <authorList>
            <person name="Bustos P."/>
            <person name="Santamaria R.I."/>
            <person name="Lozano L."/>
            <person name="Ormeno-Orrillo E."/>
            <person name="Rogel M.A."/>
            <person name="Romero D."/>
            <person name="Cevallos M.A."/>
            <person name="Martinez-Romero E."/>
            <person name="Gonzalez V."/>
        </authorList>
    </citation>
    <scope>NUCLEOTIDE SEQUENCE [LARGE SCALE GENOMIC DNA]</scope>
    <source>
        <strain evidence="2 3">IE4771</strain>
    </source>
</reference>
<sequence length="353" mass="38816">MGFAQLHRDGPMMACLAVRATFDIKADGRLAVSERQELALADEYAGDPHRTSMVRSSDIVPFKPATDVTLVGDAYAPDGRASSGWPVRLSVNDFALTLRVSGPRQWLPGLKGLRPSWKLGAPEAAGSVPLDYRFAAGGRYIGDPAGDAERRNPIGPGMLHGDFTRYAQSFPAPQIDSEDAPIAGPYDAPEPQGFGPISPWWIQRQGFAGTYDEEWKANRHPRLPLDFNYRFYQTAHPKLIMPGYLQGDEKITAVGCHRDHQSVSFRLPRIALVADHSWDDGREARTRLNLDGVHLDFRGEPQVEMTWRSWITRCPAYLSANIDAVPLAEAEDLPVSDETGLVETRPAGQGAAS</sequence>
<proteinExistence type="predicted"/>
<name>A0A060I935_RHIET</name>
<dbReference type="Pfam" id="PF09937">
    <property type="entry name" value="DUF2169"/>
    <property type="match status" value="1"/>
</dbReference>
<accession>A0A060I935</accession>